<evidence type="ECO:0000313" key="5">
    <source>
        <dbReference type="Proteomes" id="UP000181969"/>
    </source>
</evidence>
<reference evidence="2 5" key="1">
    <citation type="submission" date="2016-10" db="EMBL/GenBank/DDBJ databases">
        <authorList>
            <person name="de Groot N.N."/>
        </authorList>
    </citation>
    <scope>NUCLEOTIDE SEQUENCE [LARGE SCALE GENOMIC DNA]</scope>
    <source>
        <strain evidence="2 5">M79</strain>
    </source>
</reference>
<feature type="transmembrane region" description="Helical" evidence="1">
    <location>
        <begin position="108"/>
        <end position="128"/>
    </location>
</feature>
<organism evidence="2 5">
    <name type="scientific">Lactococcus garvieae</name>
    <dbReference type="NCBI Taxonomy" id="1363"/>
    <lineage>
        <taxon>Bacteria</taxon>
        <taxon>Bacillati</taxon>
        <taxon>Bacillota</taxon>
        <taxon>Bacilli</taxon>
        <taxon>Lactobacillales</taxon>
        <taxon>Streptococcaceae</taxon>
        <taxon>Lactococcus</taxon>
    </lineage>
</organism>
<name>A0A1I4FTB7_9LACT</name>
<keyword evidence="1" id="KW-0472">Membrane</keyword>
<sequence length="134" mass="15400">MLNKAYLILYANIALFLYTLMIMAQRLLASPNTFTTVFQNTSRTITGFINKTLAPVAQWQNVIEILLVFLLILLILRFFNVGLWILEIAAVLILVDWGYQYLMHQQNLALLFPLAVMLVSLFSIRFIAKEVGFI</sequence>
<accession>A0A1I4FTB7</accession>
<dbReference type="GeneID" id="61074810"/>
<feature type="transmembrane region" description="Helical" evidence="1">
    <location>
        <begin position="7"/>
        <end position="28"/>
    </location>
</feature>
<keyword evidence="1" id="KW-1133">Transmembrane helix</keyword>
<dbReference type="AlphaFoldDB" id="A0A1I4FTB7"/>
<evidence type="ECO:0000256" key="1">
    <source>
        <dbReference type="SAM" id="Phobius"/>
    </source>
</evidence>
<dbReference type="Proteomes" id="UP000181969">
    <property type="component" value="Unassembled WGS sequence"/>
</dbReference>
<dbReference type="EMBL" id="FOTJ01000002">
    <property type="protein sequence ID" value="SFL19931.1"/>
    <property type="molecule type" value="Genomic_DNA"/>
</dbReference>
<dbReference type="Proteomes" id="UP001217324">
    <property type="component" value="Chromosome"/>
</dbReference>
<evidence type="ECO:0000313" key="4">
    <source>
        <dbReference type="EMBL" id="WEA14167.1"/>
    </source>
</evidence>
<evidence type="ECO:0000313" key="2">
    <source>
        <dbReference type="EMBL" id="SFL19931.1"/>
    </source>
</evidence>
<evidence type="ECO:0000313" key="3">
    <source>
        <dbReference type="EMBL" id="UYT10911.1"/>
    </source>
</evidence>
<dbReference type="OrthoDB" id="2243645at2"/>
<dbReference type="RefSeq" id="WP_014024345.1">
    <property type="nucleotide sequence ID" value="NZ_AP027239.1"/>
</dbReference>
<reference evidence="3" key="2">
    <citation type="submission" date="2022-10" db="EMBL/GenBank/DDBJ databases">
        <title>Genome assembly of Lactococcus garvieae isolates from cricket gut.</title>
        <authorList>
            <person name="Luecke A.R."/>
            <person name="Brown A.M.V."/>
            <person name="Wakeman C.A."/>
        </authorList>
    </citation>
    <scope>NUCLEOTIDE SEQUENCE</scope>
    <source>
        <strain evidence="3">Alexii-11_2</strain>
    </source>
</reference>
<proteinExistence type="predicted"/>
<keyword evidence="1" id="KW-0812">Transmembrane</keyword>
<reference evidence="4" key="3">
    <citation type="submission" date="2023-02" db="EMBL/GenBank/DDBJ databases">
        <title>Comparative genomics and fermentation flavor characterization of five lactic acid bacteria reveal flavor biosynthesis metabolic pathways in fermented muskmelon puree.</title>
        <authorList>
            <person name="Yuan L."/>
            <person name="Li M."/>
            <person name="Xu X."/>
            <person name="Lao F."/>
            <person name="Wu J."/>
        </authorList>
    </citation>
    <scope>NUCLEOTIDE SEQUENCE</scope>
    <source>
        <strain evidence="4">Pa-2</strain>
    </source>
</reference>
<protein>
    <submittedName>
        <fullName evidence="2">Uncharacterized protein</fullName>
    </submittedName>
</protein>
<dbReference type="EMBL" id="CP109635">
    <property type="protein sequence ID" value="UYT10911.1"/>
    <property type="molecule type" value="Genomic_DNA"/>
</dbReference>
<feature type="transmembrane region" description="Helical" evidence="1">
    <location>
        <begin position="83"/>
        <end position="102"/>
    </location>
</feature>
<dbReference type="EMBL" id="CP118627">
    <property type="protein sequence ID" value="WEA14167.1"/>
    <property type="molecule type" value="Genomic_DNA"/>
</dbReference>
<dbReference type="Proteomes" id="UP001164042">
    <property type="component" value="Chromosome"/>
</dbReference>
<gene>
    <name evidence="3" type="ORF">OF801_02930</name>
    <name evidence="4" type="ORF">PWF74_01380</name>
    <name evidence="2" type="ORF">SAMN05216438_102134</name>
</gene>
<feature type="transmembrane region" description="Helical" evidence="1">
    <location>
        <begin position="57"/>
        <end position="76"/>
    </location>
</feature>